<feature type="signal peptide" evidence="1">
    <location>
        <begin position="1"/>
        <end position="20"/>
    </location>
</feature>
<dbReference type="Proteomes" id="UP000885806">
    <property type="component" value="Unassembled WGS sequence"/>
</dbReference>
<evidence type="ECO:0000256" key="1">
    <source>
        <dbReference type="SAM" id="SignalP"/>
    </source>
</evidence>
<evidence type="ECO:0000313" key="2">
    <source>
        <dbReference type="EMBL" id="HHI88716.1"/>
    </source>
</evidence>
<feature type="non-terminal residue" evidence="2">
    <location>
        <position position="438"/>
    </location>
</feature>
<gene>
    <name evidence="2" type="ORF">ENK01_02080</name>
</gene>
<feature type="chain" id="PRO_5031110728" evidence="1">
    <location>
        <begin position="21"/>
        <end position="438"/>
    </location>
</feature>
<keyword evidence="1" id="KW-0732">Signal</keyword>
<dbReference type="AlphaFoldDB" id="A0A7V5NX93"/>
<protein>
    <submittedName>
        <fullName evidence="2">Uncharacterized protein</fullName>
    </submittedName>
</protein>
<name>A0A7V5NX93_9PROT</name>
<sequence>MKRILALIVILLFCAQTARADVLLSEDFQSGKTTGWKGNPGKGDIRLSRYKSNISLRLQGNAYAVRKVALKDSGRVLVQAAFAAQNLGPGEACLLEVSTAPQKWKALGRVQDGQDDGLSLHKVGGIIQTKTGQSLLVRLRVAGKRKTTTCWADNIRIVHLAKTRDLPEHIPFAAFFANKKLKSPYAGQAFAPSAQAQKPVQPLSGSLELSAPVRADKFEILKDEFGYDILSGKFRLLPTFRIGLVSDGETLIPVTRGPMQNTHPDREWLFEPGKIWREPGDEGWMRAALPFAFQERNANCIHNGLMSFLYRDGQISNAIVQIGSETCAYLKYNMWSRLHLDFRNVPPETAETVRKNYRKELSNRLPRRPIEELGSPELVAQIGSELEVNPENMTTYGYVKDKQLFASPCPTRFGAYPYCADLPLPSYSMAKSMVAAIG</sequence>
<dbReference type="EMBL" id="DROP01000141">
    <property type="protein sequence ID" value="HHI88716.1"/>
    <property type="molecule type" value="Genomic_DNA"/>
</dbReference>
<reference evidence="2" key="1">
    <citation type="journal article" date="2020" name="mSystems">
        <title>Genome- and Community-Level Interaction Insights into Carbon Utilization and Element Cycling Functions of Hydrothermarchaeota in Hydrothermal Sediment.</title>
        <authorList>
            <person name="Zhou Z."/>
            <person name="Liu Y."/>
            <person name="Xu W."/>
            <person name="Pan J."/>
            <person name="Luo Z.H."/>
            <person name="Li M."/>
        </authorList>
    </citation>
    <scope>NUCLEOTIDE SEQUENCE [LARGE SCALE GENOMIC DNA]</scope>
    <source>
        <strain evidence="2">HyVt-538</strain>
    </source>
</reference>
<organism evidence="2">
    <name type="scientific">Hellea balneolensis</name>
    <dbReference type="NCBI Taxonomy" id="287478"/>
    <lineage>
        <taxon>Bacteria</taxon>
        <taxon>Pseudomonadati</taxon>
        <taxon>Pseudomonadota</taxon>
        <taxon>Alphaproteobacteria</taxon>
        <taxon>Maricaulales</taxon>
        <taxon>Robiginitomaculaceae</taxon>
        <taxon>Hellea</taxon>
    </lineage>
</organism>
<proteinExistence type="predicted"/>
<accession>A0A7V5NX93</accession>
<comment type="caution">
    <text evidence="2">The sequence shown here is derived from an EMBL/GenBank/DDBJ whole genome shotgun (WGS) entry which is preliminary data.</text>
</comment>